<dbReference type="EMBL" id="QEAM01000012">
    <property type="protein sequence ID" value="TPX50850.1"/>
    <property type="molecule type" value="Genomic_DNA"/>
</dbReference>
<evidence type="ECO:0000313" key="2">
    <source>
        <dbReference type="EMBL" id="TPX54372.1"/>
    </source>
</evidence>
<dbReference type="EMBL" id="QEAN01000006">
    <property type="protein sequence ID" value="TPX54372.1"/>
    <property type="molecule type" value="Genomic_DNA"/>
</dbReference>
<accession>A0A507DJ01</accession>
<dbReference type="Proteomes" id="UP000317494">
    <property type="component" value="Unassembled WGS sequence"/>
</dbReference>
<dbReference type="AlphaFoldDB" id="A0A507DJ01"/>
<evidence type="ECO:0000313" key="3">
    <source>
        <dbReference type="Proteomes" id="UP000317494"/>
    </source>
</evidence>
<name>A0A507DJ01_9FUNG</name>
<organism evidence="1 4">
    <name type="scientific">Synchytrium endobioticum</name>
    <dbReference type="NCBI Taxonomy" id="286115"/>
    <lineage>
        <taxon>Eukaryota</taxon>
        <taxon>Fungi</taxon>
        <taxon>Fungi incertae sedis</taxon>
        <taxon>Chytridiomycota</taxon>
        <taxon>Chytridiomycota incertae sedis</taxon>
        <taxon>Chytridiomycetes</taxon>
        <taxon>Synchytriales</taxon>
        <taxon>Synchytriaceae</taxon>
        <taxon>Synchytrium</taxon>
    </lineage>
</organism>
<protein>
    <submittedName>
        <fullName evidence="1">Uncharacterized protein</fullName>
    </submittedName>
</protein>
<keyword evidence="3" id="KW-1185">Reference proteome</keyword>
<comment type="caution">
    <text evidence="1">The sequence shown here is derived from an EMBL/GenBank/DDBJ whole genome shotgun (WGS) entry which is preliminary data.</text>
</comment>
<proteinExistence type="predicted"/>
<evidence type="ECO:0000313" key="4">
    <source>
        <dbReference type="Proteomes" id="UP000320475"/>
    </source>
</evidence>
<sequence>MYMSDNVVCNDRMYVTETTMQPEASCTASCMNAPLPSTLVYASAAPTQNSCQFFKLSAMRHPQHLCR</sequence>
<gene>
    <name evidence="1" type="ORF">SeLEV6574_g00676</name>
    <name evidence="2" type="ORF">SeMB42_g00298</name>
</gene>
<evidence type="ECO:0000313" key="1">
    <source>
        <dbReference type="EMBL" id="TPX50850.1"/>
    </source>
</evidence>
<dbReference type="Proteomes" id="UP000320475">
    <property type="component" value="Unassembled WGS sequence"/>
</dbReference>
<dbReference type="VEuPathDB" id="FungiDB:SeMB42_g00298"/>
<reference evidence="3 4" key="1">
    <citation type="journal article" date="2019" name="Sci. Rep.">
        <title>Comparative genomics of chytrid fungi reveal insights into the obligate biotrophic and pathogenic lifestyle of Synchytrium endobioticum.</title>
        <authorList>
            <person name="van de Vossenberg B.T.L.H."/>
            <person name="Warris S."/>
            <person name="Nguyen H.D.T."/>
            <person name="van Gent-Pelzer M.P.E."/>
            <person name="Joly D.L."/>
            <person name="van de Geest H.C."/>
            <person name="Bonants P.J.M."/>
            <person name="Smith D.S."/>
            <person name="Levesque C.A."/>
            <person name="van der Lee T.A.J."/>
        </authorList>
    </citation>
    <scope>NUCLEOTIDE SEQUENCE [LARGE SCALE GENOMIC DNA]</scope>
    <source>
        <strain evidence="1 4">LEV6574</strain>
        <strain evidence="2 3">MB42</strain>
    </source>
</reference>